<evidence type="ECO:0000256" key="10">
    <source>
        <dbReference type="ARBA" id="ARBA00023242"/>
    </source>
</evidence>
<evidence type="ECO:0000256" key="12">
    <source>
        <dbReference type="SAM" id="MobiDB-lite"/>
    </source>
</evidence>
<dbReference type="PANTHER" id="PTHR10071:SF337">
    <property type="entry name" value="GATA-BINDING FACTOR A"/>
    <property type="match status" value="1"/>
</dbReference>
<feature type="compositionally biased region" description="Basic residues" evidence="12">
    <location>
        <begin position="236"/>
        <end position="248"/>
    </location>
</feature>
<evidence type="ECO:0000313" key="14">
    <source>
        <dbReference type="EMBL" id="CAH0099710.1"/>
    </source>
</evidence>
<accession>A0A8J2WD10</accession>
<evidence type="ECO:0000256" key="7">
    <source>
        <dbReference type="ARBA" id="ARBA00023125"/>
    </source>
</evidence>
<feature type="region of interest" description="Disordered" evidence="12">
    <location>
        <begin position="157"/>
        <end position="192"/>
    </location>
</feature>
<feature type="domain" description="GATA-type" evidence="13">
    <location>
        <begin position="70"/>
        <end position="123"/>
    </location>
</feature>
<dbReference type="GO" id="GO:0000981">
    <property type="term" value="F:DNA-binding transcription factor activity, RNA polymerase II-specific"/>
    <property type="evidence" value="ECO:0007669"/>
    <property type="project" value="TreeGrafter"/>
</dbReference>
<dbReference type="Gene3D" id="3.30.50.10">
    <property type="entry name" value="Erythroid Transcription Factor GATA-1, subunit A"/>
    <property type="match status" value="2"/>
</dbReference>
<evidence type="ECO:0000256" key="3">
    <source>
        <dbReference type="ARBA" id="ARBA00022737"/>
    </source>
</evidence>
<feature type="compositionally biased region" description="Low complexity" evidence="12">
    <location>
        <begin position="182"/>
        <end position="192"/>
    </location>
</feature>
<dbReference type="InterPro" id="IPR000679">
    <property type="entry name" value="Znf_GATA"/>
</dbReference>
<dbReference type="GO" id="GO:0000978">
    <property type="term" value="F:RNA polymerase II cis-regulatory region sequence-specific DNA binding"/>
    <property type="evidence" value="ECO:0007669"/>
    <property type="project" value="TreeGrafter"/>
</dbReference>
<dbReference type="FunFam" id="3.30.50.10:FF:000002">
    <property type="entry name" value="Gata transcription factor gatad"/>
    <property type="match status" value="1"/>
</dbReference>
<dbReference type="InterPro" id="IPR013088">
    <property type="entry name" value="Znf_NHR/GATA"/>
</dbReference>
<dbReference type="GO" id="GO:0005634">
    <property type="term" value="C:nucleus"/>
    <property type="evidence" value="ECO:0007669"/>
    <property type="project" value="UniProtKB-SubCell"/>
</dbReference>
<dbReference type="PANTHER" id="PTHR10071">
    <property type="entry name" value="TRANSCRIPTION FACTOR GATA FAMILY MEMBER"/>
    <property type="match status" value="1"/>
</dbReference>
<dbReference type="PRINTS" id="PR00619">
    <property type="entry name" value="GATAZNFINGER"/>
</dbReference>
<keyword evidence="2" id="KW-0479">Metal-binding</keyword>
<organism evidence="14 15">
    <name type="scientific">Daphnia galeata</name>
    <dbReference type="NCBI Taxonomy" id="27404"/>
    <lineage>
        <taxon>Eukaryota</taxon>
        <taxon>Metazoa</taxon>
        <taxon>Ecdysozoa</taxon>
        <taxon>Arthropoda</taxon>
        <taxon>Crustacea</taxon>
        <taxon>Branchiopoda</taxon>
        <taxon>Diplostraca</taxon>
        <taxon>Cladocera</taxon>
        <taxon>Anomopoda</taxon>
        <taxon>Daphniidae</taxon>
        <taxon>Daphnia</taxon>
    </lineage>
</organism>
<evidence type="ECO:0000256" key="4">
    <source>
        <dbReference type="ARBA" id="ARBA00022771"/>
    </source>
</evidence>
<keyword evidence="8" id="KW-0010">Activator</keyword>
<keyword evidence="10" id="KW-0539">Nucleus</keyword>
<name>A0A8J2WD10_9CRUS</name>
<dbReference type="PROSITE" id="PS00344">
    <property type="entry name" value="GATA_ZN_FINGER_1"/>
    <property type="match status" value="2"/>
</dbReference>
<keyword evidence="5" id="KW-0862">Zinc</keyword>
<comment type="subcellular location">
    <subcellularLocation>
        <location evidence="1">Nucleus</location>
    </subcellularLocation>
</comment>
<keyword evidence="3" id="KW-0677">Repeat</keyword>
<dbReference type="GO" id="GO:0045165">
    <property type="term" value="P:cell fate commitment"/>
    <property type="evidence" value="ECO:0007669"/>
    <property type="project" value="TreeGrafter"/>
</dbReference>
<dbReference type="GO" id="GO:0000122">
    <property type="term" value="P:negative regulation of transcription by RNA polymerase II"/>
    <property type="evidence" value="ECO:0007669"/>
    <property type="project" value="TreeGrafter"/>
</dbReference>
<protein>
    <recommendedName>
        <fullName evidence="13">GATA-type domain-containing protein</fullName>
    </recommendedName>
</protein>
<dbReference type="OrthoDB" id="515401at2759"/>
<gene>
    <name evidence="14" type="ORF">DGAL_LOCUS1866</name>
</gene>
<dbReference type="EMBL" id="CAKKLH010000024">
    <property type="protein sequence ID" value="CAH0099710.1"/>
    <property type="molecule type" value="Genomic_DNA"/>
</dbReference>
<dbReference type="GO" id="GO:0008270">
    <property type="term" value="F:zinc ion binding"/>
    <property type="evidence" value="ECO:0007669"/>
    <property type="project" value="UniProtKB-KW"/>
</dbReference>
<keyword evidence="15" id="KW-1185">Reference proteome</keyword>
<reference evidence="14" key="1">
    <citation type="submission" date="2021-11" db="EMBL/GenBank/DDBJ databases">
        <authorList>
            <person name="Schell T."/>
        </authorList>
    </citation>
    <scope>NUCLEOTIDE SEQUENCE</scope>
    <source>
        <strain evidence="14">M5</strain>
    </source>
</reference>
<keyword evidence="7" id="KW-0238">DNA-binding</keyword>
<feature type="region of interest" description="Disordered" evidence="12">
    <location>
        <begin position="220"/>
        <end position="248"/>
    </location>
</feature>
<evidence type="ECO:0000256" key="8">
    <source>
        <dbReference type="ARBA" id="ARBA00023159"/>
    </source>
</evidence>
<evidence type="ECO:0000259" key="13">
    <source>
        <dbReference type="PROSITE" id="PS50114"/>
    </source>
</evidence>
<dbReference type="Proteomes" id="UP000789390">
    <property type="component" value="Unassembled WGS sequence"/>
</dbReference>
<dbReference type="Pfam" id="PF00320">
    <property type="entry name" value="GATA"/>
    <property type="match status" value="2"/>
</dbReference>
<comment type="caution">
    <text evidence="14">The sequence shown here is derived from an EMBL/GenBank/DDBJ whole genome shotgun (WGS) entry which is preliminary data.</text>
</comment>
<evidence type="ECO:0000256" key="5">
    <source>
        <dbReference type="ARBA" id="ARBA00022833"/>
    </source>
</evidence>
<dbReference type="FunFam" id="3.30.50.10:FF:000001">
    <property type="entry name" value="GATA transcription factor (GATAd)"/>
    <property type="match status" value="1"/>
</dbReference>
<dbReference type="SMART" id="SM00401">
    <property type="entry name" value="ZnF_GATA"/>
    <property type="match status" value="2"/>
</dbReference>
<evidence type="ECO:0000256" key="11">
    <source>
        <dbReference type="PROSITE-ProRule" id="PRU00094"/>
    </source>
</evidence>
<evidence type="ECO:0000256" key="2">
    <source>
        <dbReference type="ARBA" id="ARBA00022723"/>
    </source>
</evidence>
<dbReference type="InterPro" id="IPR039355">
    <property type="entry name" value="Transcription_factor_GATA"/>
</dbReference>
<keyword evidence="9" id="KW-0804">Transcription</keyword>
<dbReference type="AlphaFoldDB" id="A0A8J2WD10"/>
<dbReference type="SUPFAM" id="SSF57716">
    <property type="entry name" value="Glucocorticoid receptor-like (DNA-binding domain)"/>
    <property type="match status" value="2"/>
</dbReference>
<feature type="domain" description="GATA-type" evidence="13">
    <location>
        <begin position="15"/>
        <end position="70"/>
    </location>
</feature>
<keyword evidence="6" id="KW-0805">Transcription regulation</keyword>
<evidence type="ECO:0000256" key="6">
    <source>
        <dbReference type="ARBA" id="ARBA00023015"/>
    </source>
</evidence>
<dbReference type="GO" id="GO:0045944">
    <property type="term" value="P:positive regulation of transcription by RNA polymerase II"/>
    <property type="evidence" value="ECO:0007669"/>
    <property type="project" value="TreeGrafter"/>
</dbReference>
<sequence length="332" mass="35967">MSIVLFYIVEDASSYLEGRECVNCGSISTPLWRRDGTGHYLCNACGLYHKMNNGINRPLLKPPRRLSATRRLGLCCTNCGTTTTTLWRRNAEGEPVCNACGLYHKLHGVNRPLAMRKDGIQTRKRKPKSNSAAAAAAAAVAAAAAANHTNSVAVGAASMEHQHSSSIGGGISSHHHHHPHQHNGSSSSSNHLIGGIKIDRMQSDLHSKSTERDLLSSSMNHNADAGQQQQQQQQVRLHHGHGPMSHHQHHYFGAAAKSLNFPSVHHPHHQSAAGAALGVQHSHHFAVSSPHHHQTYIKQETSATNHLNAFYDNFVSMTGGSAPHQTLTTKLA</sequence>
<dbReference type="PROSITE" id="PS50114">
    <property type="entry name" value="GATA_ZN_FINGER_2"/>
    <property type="match status" value="2"/>
</dbReference>
<keyword evidence="4 11" id="KW-0863">Zinc-finger</keyword>
<dbReference type="CDD" id="cd00202">
    <property type="entry name" value="ZnF_GATA"/>
    <property type="match status" value="1"/>
</dbReference>
<evidence type="ECO:0000256" key="1">
    <source>
        <dbReference type="ARBA" id="ARBA00004123"/>
    </source>
</evidence>
<evidence type="ECO:0000313" key="15">
    <source>
        <dbReference type="Proteomes" id="UP000789390"/>
    </source>
</evidence>
<proteinExistence type="predicted"/>
<evidence type="ECO:0000256" key="9">
    <source>
        <dbReference type="ARBA" id="ARBA00023163"/>
    </source>
</evidence>